<dbReference type="EMBL" id="BNBD01000001">
    <property type="protein sequence ID" value="GHF27513.1"/>
    <property type="molecule type" value="Genomic_DNA"/>
</dbReference>
<dbReference type="Pfam" id="PF21983">
    <property type="entry name" value="NikA-like"/>
    <property type="match status" value="1"/>
</dbReference>
<evidence type="ECO:0000313" key="2">
    <source>
        <dbReference type="EMBL" id="GHF27513.1"/>
    </source>
</evidence>
<dbReference type="AlphaFoldDB" id="A0A919AUM4"/>
<feature type="compositionally biased region" description="Basic and acidic residues" evidence="1">
    <location>
        <begin position="44"/>
        <end position="54"/>
    </location>
</feature>
<evidence type="ECO:0000256" key="1">
    <source>
        <dbReference type="SAM" id="MobiDB-lite"/>
    </source>
</evidence>
<feature type="compositionally biased region" description="Polar residues" evidence="1">
    <location>
        <begin position="17"/>
        <end position="30"/>
    </location>
</feature>
<comment type="caution">
    <text evidence="2">The sequence shown here is derived from an EMBL/GenBank/DDBJ whole genome shotgun (WGS) entry which is preliminary data.</text>
</comment>
<dbReference type="InterPro" id="IPR053842">
    <property type="entry name" value="NikA-like"/>
</dbReference>
<feature type="compositionally biased region" description="Basic and acidic residues" evidence="1">
    <location>
        <begin position="65"/>
        <end position="89"/>
    </location>
</feature>
<evidence type="ECO:0000313" key="3">
    <source>
        <dbReference type="Proteomes" id="UP000638313"/>
    </source>
</evidence>
<reference evidence="2" key="2">
    <citation type="submission" date="2020-09" db="EMBL/GenBank/DDBJ databases">
        <authorList>
            <person name="Sun Q."/>
            <person name="Ohkuma M."/>
        </authorList>
    </citation>
    <scope>NUCLEOTIDE SEQUENCE</scope>
    <source>
        <strain evidence="2">JCM 4059</strain>
    </source>
</reference>
<protein>
    <recommendedName>
        <fullName evidence="4">Bacterial mobilisation domain-containing protein</fullName>
    </recommendedName>
</protein>
<keyword evidence="3" id="KW-1185">Reference proteome</keyword>
<dbReference type="Proteomes" id="UP000638313">
    <property type="component" value="Unassembled WGS sequence"/>
</dbReference>
<reference evidence="2" key="1">
    <citation type="journal article" date="2014" name="Int. J. Syst. Evol. Microbiol.">
        <title>Complete genome sequence of Corynebacterium casei LMG S-19264T (=DSM 44701T), isolated from a smear-ripened cheese.</title>
        <authorList>
            <consortium name="US DOE Joint Genome Institute (JGI-PGF)"/>
            <person name="Walter F."/>
            <person name="Albersmeier A."/>
            <person name="Kalinowski J."/>
            <person name="Ruckert C."/>
        </authorList>
    </citation>
    <scope>NUCLEOTIDE SEQUENCE</scope>
    <source>
        <strain evidence="2">JCM 4059</strain>
    </source>
</reference>
<gene>
    <name evidence="2" type="ORF">GCM10010218_05610</name>
</gene>
<evidence type="ECO:0008006" key="4">
    <source>
        <dbReference type="Google" id="ProtNLM"/>
    </source>
</evidence>
<proteinExistence type="predicted"/>
<sequence>MSDRASPPVHHGPPQAPNSAQGRASYTFGYSTGGGVSKGASAQRAEEALRHQGAPEEEAATEGGPQHEAEYHACHASSREHLERAELPVRRRPYQRGPRSQGQRTHVRNARLNDEELARITAGAKAAGMTVAGFLAHCALTAARDLERTAAEVASEREVISELFAARRHLGYIGNNLNQVTKALNSGADAPHAEVVLQAVRRAVQRVEAAAQQLIDR</sequence>
<feature type="region of interest" description="Disordered" evidence="1">
    <location>
        <begin position="1"/>
        <end position="106"/>
    </location>
</feature>
<accession>A0A919AUM4</accession>
<dbReference type="RefSeq" id="WP_190127717.1">
    <property type="nucleotide sequence ID" value="NZ_BNBD01000001.1"/>
</dbReference>
<organism evidence="2 3">
    <name type="scientific">Streptomyces mashuensis</name>
    <dbReference type="NCBI Taxonomy" id="33904"/>
    <lineage>
        <taxon>Bacteria</taxon>
        <taxon>Bacillati</taxon>
        <taxon>Actinomycetota</taxon>
        <taxon>Actinomycetes</taxon>
        <taxon>Kitasatosporales</taxon>
        <taxon>Streptomycetaceae</taxon>
        <taxon>Streptomyces</taxon>
    </lineage>
</organism>
<name>A0A919AUM4_9ACTN</name>